<keyword evidence="3 5" id="KW-1133">Transmembrane helix</keyword>
<reference evidence="6 7" key="1">
    <citation type="submission" date="2017-01" db="EMBL/GenBank/DDBJ databases">
        <title>Novel large sulfur bacteria in the metagenomes of groundwater-fed chemosynthetic microbial mats in the Lake Huron basin.</title>
        <authorList>
            <person name="Sharrar A.M."/>
            <person name="Flood B.E."/>
            <person name="Bailey J.V."/>
            <person name="Jones D.S."/>
            <person name="Biddanda B."/>
            <person name="Ruberg S.A."/>
            <person name="Marcus D.N."/>
            <person name="Dick G.J."/>
        </authorList>
    </citation>
    <scope>NUCLEOTIDE SEQUENCE [LARGE SCALE GENOMIC DNA]</scope>
    <source>
        <strain evidence="6">A8</strain>
    </source>
</reference>
<evidence type="ECO:0000256" key="1">
    <source>
        <dbReference type="ARBA" id="ARBA00004127"/>
    </source>
</evidence>
<evidence type="ECO:0000256" key="2">
    <source>
        <dbReference type="ARBA" id="ARBA00022692"/>
    </source>
</evidence>
<dbReference type="Proteomes" id="UP000192491">
    <property type="component" value="Unassembled WGS sequence"/>
</dbReference>
<dbReference type="PANTHER" id="PTHR12714">
    <property type="entry name" value="PROTEIN-S ISOPRENYLCYSTEINE O-METHYLTRANSFERASE"/>
    <property type="match status" value="1"/>
</dbReference>
<protein>
    <submittedName>
        <fullName evidence="6">Isoprenylcysteine carboxyl methyltransferase</fullName>
    </submittedName>
</protein>
<evidence type="ECO:0000256" key="3">
    <source>
        <dbReference type="ARBA" id="ARBA00022989"/>
    </source>
</evidence>
<dbReference type="PANTHER" id="PTHR12714:SF24">
    <property type="entry name" value="SLR1182 PROTEIN"/>
    <property type="match status" value="1"/>
</dbReference>
<keyword evidence="6" id="KW-0808">Transferase</keyword>
<evidence type="ECO:0000256" key="4">
    <source>
        <dbReference type="ARBA" id="ARBA00023136"/>
    </source>
</evidence>
<dbReference type="EMBL" id="MTEJ01000018">
    <property type="protein sequence ID" value="OQX15151.1"/>
    <property type="molecule type" value="Genomic_DNA"/>
</dbReference>
<dbReference type="STRING" id="1123401.GCA_000621325_01643"/>
<evidence type="ECO:0000313" key="6">
    <source>
        <dbReference type="EMBL" id="OQX15151.1"/>
    </source>
</evidence>
<name>A0A1Y1QW14_9GAMM</name>
<evidence type="ECO:0000313" key="7">
    <source>
        <dbReference type="Proteomes" id="UP000192491"/>
    </source>
</evidence>
<organism evidence="6 7">
    <name type="scientific">Thiothrix lacustris</name>
    <dbReference type="NCBI Taxonomy" id="525917"/>
    <lineage>
        <taxon>Bacteria</taxon>
        <taxon>Pseudomonadati</taxon>
        <taxon>Pseudomonadota</taxon>
        <taxon>Gammaproteobacteria</taxon>
        <taxon>Thiotrichales</taxon>
        <taxon>Thiotrichaceae</taxon>
        <taxon>Thiothrix</taxon>
    </lineage>
</organism>
<dbReference type="AlphaFoldDB" id="A0A1Y1QW14"/>
<keyword evidence="4 5" id="KW-0472">Membrane</keyword>
<sequence>MNFLQLKIPPPVYLVMFAGLMWLVNAWLPLLHLIAEPWNRAGLLLIAAAVLVDFWSLGLFFRAHTTFNPIHPERTHALVTNGPYRHTRNPMYVGMLVILSGWGIWLGSISPFLLLPVFVWVLTAMQIIPEEKILEQTFGDAYRDYKAQVRRWLW</sequence>
<keyword evidence="2 5" id="KW-0812">Transmembrane</keyword>
<gene>
    <name evidence="6" type="ORF">BWK73_07500</name>
</gene>
<evidence type="ECO:0000256" key="5">
    <source>
        <dbReference type="SAM" id="Phobius"/>
    </source>
</evidence>
<feature type="transmembrane region" description="Helical" evidence="5">
    <location>
        <begin position="92"/>
        <end position="122"/>
    </location>
</feature>
<feature type="transmembrane region" description="Helical" evidence="5">
    <location>
        <begin position="12"/>
        <end position="34"/>
    </location>
</feature>
<dbReference type="InterPro" id="IPR007318">
    <property type="entry name" value="Phopholipid_MeTrfase"/>
</dbReference>
<dbReference type="Pfam" id="PF04191">
    <property type="entry name" value="PEMT"/>
    <property type="match status" value="1"/>
</dbReference>
<feature type="transmembrane region" description="Helical" evidence="5">
    <location>
        <begin position="41"/>
        <end position="61"/>
    </location>
</feature>
<dbReference type="GO" id="GO:0008168">
    <property type="term" value="F:methyltransferase activity"/>
    <property type="evidence" value="ECO:0007669"/>
    <property type="project" value="UniProtKB-KW"/>
</dbReference>
<accession>A0A1Y1QW14</accession>
<dbReference type="GO" id="GO:0032259">
    <property type="term" value="P:methylation"/>
    <property type="evidence" value="ECO:0007669"/>
    <property type="project" value="UniProtKB-KW"/>
</dbReference>
<dbReference type="Gene3D" id="1.20.120.1630">
    <property type="match status" value="1"/>
</dbReference>
<keyword evidence="6" id="KW-0489">Methyltransferase</keyword>
<comment type="subcellular location">
    <subcellularLocation>
        <location evidence="1">Endomembrane system</location>
        <topology evidence="1">Multi-pass membrane protein</topology>
    </subcellularLocation>
</comment>
<comment type="caution">
    <text evidence="6">The sequence shown here is derived from an EMBL/GenBank/DDBJ whole genome shotgun (WGS) entry which is preliminary data.</text>
</comment>
<dbReference type="GO" id="GO:0012505">
    <property type="term" value="C:endomembrane system"/>
    <property type="evidence" value="ECO:0007669"/>
    <property type="project" value="UniProtKB-SubCell"/>
</dbReference>
<proteinExistence type="predicted"/>